<feature type="domain" description="DUF5009" evidence="2">
    <location>
        <begin position="14"/>
        <end position="176"/>
    </location>
</feature>
<comment type="caution">
    <text evidence="3">The sequence shown here is derived from an EMBL/GenBank/DDBJ whole genome shotgun (WGS) entry which is preliminary data.</text>
</comment>
<feature type="transmembrane region" description="Helical" evidence="1">
    <location>
        <begin position="232"/>
        <end position="254"/>
    </location>
</feature>
<keyword evidence="1" id="KW-0472">Membrane</keyword>
<evidence type="ECO:0000259" key="2">
    <source>
        <dbReference type="Pfam" id="PF16401"/>
    </source>
</evidence>
<dbReference type="Pfam" id="PF16401">
    <property type="entry name" value="DUF5009"/>
    <property type="match status" value="1"/>
</dbReference>
<accession>A0A7K1Y6H5</accession>
<feature type="transmembrane region" description="Helical" evidence="1">
    <location>
        <begin position="59"/>
        <end position="76"/>
    </location>
</feature>
<reference evidence="3 4" key="1">
    <citation type="submission" date="2019-11" db="EMBL/GenBank/DDBJ databases">
        <title>Pedobacter sp. HMF7647 Genome sequencing and assembly.</title>
        <authorList>
            <person name="Kang H."/>
            <person name="Kim H."/>
            <person name="Joh K."/>
        </authorList>
    </citation>
    <scope>NUCLEOTIDE SEQUENCE [LARGE SCALE GENOMIC DNA]</scope>
    <source>
        <strain evidence="3 4">HMF7647</strain>
    </source>
</reference>
<name>A0A7K1Y6H5_9SPHI</name>
<dbReference type="PANTHER" id="PTHR31061">
    <property type="entry name" value="LD22376P"/>
    <property type="match status" value="1"/>
</dbReference>
<keyword evidence="1" id="KW-1133">Transmembrane helix</keyword>
<evidence type="ECO:0000313" key="4">
    <source>
        <dbReference type="Proteomes" id="UP000466586"/>
    </source>
</evidence>
<feature type="transmembrane region" description="Helical" evidence="1">
    <location>
        <begin position="121"/>
        <end position="138"/>
    </location>
</feature>
<gene>
    <name evidence="3" type="ORF">GS399_04210</name>
</gene>
<dbReference type="Proteomes" id="UP000466586">
    <property type="component" value="Unassembled WGS sequence"/>
</dbReference>
<dbReference type="AlphaFoldDB" id="A0A7K1Y6H5"/>
<feature type="transmembrane region" description="Helical" evidence="1">
    <location>
        <begin position="339"/>
        <end position="357"/>
    </location>
</feature>
<feature type="transmembrane region" description="Helical" evidence="1">
    <location>
        <begin position="299"/>
        <end position="319"/>
    </location>
</feature>
<feature type="transmembrane region" description="Helical" evidence="1">
    <location>
        <begin position="88"/>
        <end position="109"/>
    </location>
</feature>
<protein>
    <submittedName>
        <fullName evidence="3">DUF5009 domain-containing protein</fullName>
    </submittedName>
</protein>
<sequence>MQVNDHKTDPIRIASIDVFRAVTMFFMIFVNDVGGVHQIPKWIDHVGADDDGMGFADTIFPAFLFIVGLSLPLAINNRIKKGDSLKELTFYILTRSFALVVMGLYHVNLEEYNPSAVLPKSVWMLLMTIAFFMIWMNYPRDFSKKLKNVLIVSGCLILLALAAMYKGGEGNDIHWMHTSWWGILGIIGWSYLICALIFLFTGGRLLALFICYAILASINCFSHLGYINASYLWVLGDASSATLTMGGMVLTVVYLQWVGKNQWQKVWLYFPAAAMAFFFAGWYIRPFAGGISKIHSTPAWVFICSGISILVFTLIAFLVDKKGKKDWFKIIKPAGTSTLTCYLIPYLMVGFFMLIHFQYPAFLNNGAGGIIRSFSISFITIWIAGWLERRKIRIGV</sequence>
<feature type="transmembrane region" description="Helical" evidence="1">
    <location>
        <begin position="369"/>
        <end position="387"/>
    </location>
</feature>
<dbReference type="RefSeq" id="WP_160843344.1">
    <property type="nucleotide sequence ID" value="NZ_WVHT01000002.1"/>
</dbReference>
<evidence type="ECO:0000256" key="1">
    <source>
        <dbReference type="SAM" id="Phobius"/>
    </source>
</evidence>
<feature type="transmembrane region" description="Helical" evidence="1">
    <location>
        <begin position="266"/>
        <end position="284"/>
    </location>
</feature>
<keyword evidence="4" id="KW-1185">Reference proteome</keyword>
<keyword evidence="1" id="KW-0812">Transmembrane</keyword>
<feature type="transmembrane region" description="Helical" evidence="1">
    <location>
        <begin position="180"/>
        <end position="200"/>
    </location>
</feature>
<evidence type="ECO:0000313" key="3">
    <source>
        <dbReference type="EMBL" id="MXV50163.1"/>
    </source>
</evidence>
<feature type="transmembrane region" description="Helical" evidence="1">
    <location>
        <begin position="21"/>
        <end position="39"/>
    </location>
</feature>
<feature type="transmembrane region" description="Helical" evidence="1">
    <location>
        <begin position="205"/>
        <end position="226"/>
    </location>
</feature>
<dbReference type="PANTHER" id="PTHR31061:SF24">
    <property type="entry name" value="LD22376P"/>
    <property type="match status" value="1"/>
</dbReference>
<proteinExistence type="predicted"/>
<dbReference type="EMBL" id="WVHT01000002">
    <property type="protein sequence ID" value="MXV50163.1"/>
    <property type="molecule type" value="Genomic_DNA"/>
</dbReference>
<feature type="transmembrane region" description="Helical" evidence="1">
    <location>
        <begin position="150"/>
        <end position="168"/>
    </location>
</feature>
<organism evidence="3 4">
    <name type="scientific">Hufsiella arboris</name>
    <dbReference type="NCBI Taxonomy" id="2695275"/>
    <lineage>
        <taxon>Bacteria</taxon>
        <taxon>Pseudomonadati</taxon>
        <taxon>Bacteroidota</taxon>
        <taxon>Sphingobacteriia</taxon>
        <taxon>Sphingobacteriales</taxon>
        <taxon>Sphingobacteriaceae</taxon>
        <taxon>Hufsiella</taxon>
    </lineage>
</organism>
<dbReference type="InterPro" id="IPR032176">
    <property type="entry name" value="DUF5009"/>
</dbReference>